<reference evidence="7" key="1">
    <citation type="submission" date="2018-05" db="EMBL/GenBank/DDBJ databases">
        <authorList>
            <person name="Lanie J.A."/>
            <person name="Ng W.-L."/>
            <person name="Kazmierczak K.M."/>
            <person name="Andrzejewski T.M."/>
            <person name="Davidsen T.M."/>
            <person name="Wayne K.J."/>
            <person name="Tettelin H."/>
            <person name="Glass J.I."/>
            <person name="Rusch D."/>
            <person name="Podicherti R."/>
            <person name="Tsui H.-C.T."/>
            <person name="Winkler M.E."/>
        </authorList>
    </citation>
    <scope>NUCLEOTIDE SEQUENCE</scope>
</reference>
<evidence type="ECO:0000256" key="1">
    <source>
        <dbReference type="ARBA" id="ARBA00004196"/>
    </source>
</evidence>
<organism evidence="7">
    <name type="scientific">marine metagenome</name>
    <dbReference type="NCBI Taxonomy" id="408172"/>
    <lineage>
        <taxon>unclassified sequences</taxon>
        <taxon>metagenomes</taxon>
        <taxon>ecological metagenomes</taxon>
    </lineage>
</organism>
<dbReference type="GO" id="GO:0042597">
    <property type="term" value="C:periplasmic space"/>
    <property type="evidence" value="ECO:0007669"/>
    <property type="project" value="UniProtKB-ARBA"/>
</dbReference>
<evidence type="ECO:0000256" key="3">
    <source>
        <dbReference type="ARBA" id="ARBA00022448"/>
    </source>
</evidence>
<dbReference type="GO" id="GO:1904680">
    <property type="term" value="F:peptide transmembrane transporter activity"/>
    <property type="evidence" value="ECO:0007669"/>
    <property type="project" value="TreeGrafter"/>
</dbReference>
<evidence type="ECO:0000256" key="5">
    <source>
        <dbReference type="SAM" id="MobiDB-lite"/>
    </source>
</evidence>
<name>A0A381PWC0_9ZZZZ</name>
<evidence type="ECO:0000256" key="2">
    <source>
        <dbReference type="ARBA" id="ARBA00005695"/>
    </source>
</evidence>
<evidence type="ECO:0000313" key="7">
    <source>
        <dbReference type="EMBL" id="SUZ71362.1"/>
    </source>
</evidence>
<dbReference type="GO" id="GO:0030313">
    <property type="term" value="C:cell envelope"/>
    <property type="evidence" value="ECO:0007669"/>
    <property type="project" value="UniProtKB-SubCell"/>
</dbReference>
<dbReference type="PANTHER" id="PTHR30290">
    <property type="entry name" value="PERIPLASMIC BINDING COMPONENT OF ABC TRANSPORTER"/>
    <property type="match status" value="1"/>
</dbReference>
<dbReference type="Pfam" id="PF00496">
    <property type="entry name" value="SBP_bac_5"/>
    <property type="match status" value="1"/>
</dbReference>
<dbReference type="CDD" id="cd08504">
    <property type="entry name" value="PBP2_OppA"/>
    <property type="match status" value="1"/>
</dbReference>
<accession>A0A381PWC0</accession>
<dbReference type="AlphaFoldDB" id="A0A381PWC0"/>
<dbReference type="PANTHER" id="PTHR30290:SF10">
    <property type="entry name" value="PERIPLASMIC OLIGOPEPTIDE-BINDING PROTEIN-RELATED"/>
    <property type="match status" value="1"/>
</dbReference>
<sequence length="566" mass="62223">MKPVLALLGLLLVVGIACSSDSISEKAGGVDPTSVPRSTLGSPLTPTPLPQVTRVPRTSPIGAKVVDGGTFLRLGADPPTLDPHLTTDVNSAVYAVEIFGGLMTIDKNLAIVGDLAESWDVSADGKTTTFRLHPNAKFHNGRSVTANDVKWSLERAADPLTEAFNASVFLGDIVGVQQKLAGSSNAISGVQVINDSTLTITTDAPKPYFLSKLTYPVSFVLDQQNVESGRDWIFEPIGTGPFRLEEYRPGEVLRLAKFNDYHLGPAMIDEVEFLISGGNSMLMYENDELHITGIPLGLLEGVLDPSNALSREVVPAPPQFDVDYFGFNTTEPPFDDVKVRQAFNYAIDRASLASTLLEDLVVPAAGILPPGFPGYNPDLQGYKYNPDKARQLIQDSKYGGLDELPRITLTLPGSFGAAVSPSIEAMLAMWEANLGVRIELLQTEWAIFLQDLHRQRFQMFGGLGWIADYPDPENFLDVLFHSQSSNNQSEYTNFKLDLLLERARVELDETARFELYHQAEEIIVADAPWVPLWHSNGGSVLIKPNVNDYFLFPLVIPKYRYVYFTE</sequence>
<gene>
    <name evidence="7" type="ORF">METZ01_LOCUS24216</name>
</gene>
<dbReference type="GO" id="GO:0043190">
    <property type="term" value="C:ATP-binding cassette (ABC) transporter complex"/>
    <property type="evidence" value="ECO:0007669"/>
    <property type="project" value="InterPro"/>
</dbReference>
<dbReference type="EMBL" id="UINC01001118">
    <property type="protein sequence ID" value="SUZ71362.1"/>
    <property type="molecule type" value="Genomic_DNA"/>
</dbReference>
<protein>
    <recommendedName>
        <fullName evidence="6">Solute-binding protein family 5 domain-containing protein</fullName>
    </recommendedName>
</protein>
<comment type="subcellular location">
    <subcellularLocation>
        <location evidence="1">Cell envelope</location>
    </subcellularLocation>
</comment>
<proteinExistence type="inferred from homology"/>
<evidence type="ECO:0000256" key="4">
    <source>
        <dbReference type="ARBA" id="ARBA00022729"/>
    </source>
</evidence>
<comment type="similarity">
    <text evidence="2">Belongs to the bacterial solute-binding protein 5 family.</text>
</comment>
<keyword evidence="3" id="KW-0813">Transport</keyword>
<evidence type="ECO:0000259" key="6">
    <source>
        <dbReference type="Pfam" id="PF00496"/>
    </source>
</evidence>
<feature type="domain" description="Solute-binding protein family 5" evidence="6">
    <location>
        <begin position="111"/>
        <end position="486"/>
    </location>
</feature>
<feature type="region of interest" description="Disordered" evidence="5">
    <location>
        <begin position="24"/>
        <end position="47"/>
    </location>
</feature>
<dbReference type="Gene3D" id="3.40.190.10">
    <property type="entry name" value="Periplasmic binding protein-like II"/>
    <property type="match status" value="1"/>
</dbReference>
<dbReference type="InterPro" id="IPR030678">
    <property type="entry name" value="Peptide/Ni-bd"/>
</dbReference>
<keyword evidence="4" id="KW-0732">Signal</keyword>
<dbReference type="Gene3D" id="3.10.105.10">
    <property type="entry name" value="Dipeptide-binding Protein, Domain 3"/>
    <property type="match status" value="1"/>
</dbReference>
<dbReference type="Gene3D" id="3.90.76.10">
    <property type="entry name" value="Dipeptide-binding Protein, Domain 1"/>
    <property type="match status" value="1"/>
</dbReference>
<dbReference type="GO" id="GO:0015833">
    <property type="term" value="P:peptide transport"/>
    <property type="evidence" value="ECO:0007669"/>
    <property type="project" value="TreeGrafter"/>
</dbReference>
<dbReference type="PIRSF" id="PIRSF002741">
    <property type="entry name" value="MppA"/>
    <property type="match status" value="1"/>
</dbReference>
<dbReference type="InterPro" id="IPR039424">
    <property type="entry name" value="SBP_5"/>
</dbReference>
<dbReference type="SUPFAM" id="SSF53850">
    <property type="entry name" value="Periplasmic binding protein-like II"/>
    <property type="match status" value="1"/>
</dbReference>
<dbReference type="PROSITE" id="PS51257">
    <property type="entry name" value="PROKAR_LIPOPROTEIN"/>
    <property type="match status" value="1"/>
</dbReference>
<dbReference type="InterPro" id="IPR000914">
    <property type="entry name" value="SBP_5_dom"/>
</dbReference>